<keyword evidence="3 5" id="KW-1133">Transmembrane helix</keyword>
<accession>A0ABS5PQ58</accession>
<gene>
    <name evidence="7" type="ORF">KHM83_11515</name>
</gene>
<dbReference type="InterPro" id="IPR006977">
    <property type="entry name" value="Yip1_dom"/>
</dbReference>
<keyword evidence="4 5" id="KW-0472">Membrane</keyword>
<dbReference type="Proteomes" id="UP000746471">
    <property type="component" value="Unassembled WGS sequence"/>
</dbReference>
<reference evidence="7 8" key="1">
    <citation type="submission" date="2021-05" db="EMBL/GenBank/DDBJ databases">
        <title>Fusibacter ferrireducens sp. nov., an anaerobic, sulfur- and Fe-reducing bacterium isolated from the mangrove sediment.</title>
        <authorList>
            <person name="Qiu D."/>
        </authorList>
    </citation>
    <scope>NUCLEOTIDE SEQUENCE [LARGE SCALE GENOMIC DNA]</scope>
    <source>
        <strain evidence="7 8">DSM 12116</strain>
    </source>
</reference>
<evidence type="ECO:0000256" key="2">
    <source>
        <dbReference type="ARBA" id="ARBA00022692"/>
    </source>
</evidence>
<evidence type="ECO:0000259" key="6">
    <source>
        <dbReference type="Pfam" id="PF04893"/>
    </source>
</evidence>
<name>A0ABS5PQ58_9FIRM</name>
<keyword evidence="8" id="KW-1185">Reference proteome</keyword>
<comment type="subcellular location">
    <subcellularLocation>
        <location evidence="1">Membrane</location>
        <topology evidence="1">Multi-pass membrane protein</topology>
    </subcellularLocation>
</comment>
<evidence type="ECO:0000256" key="5">
    <source>
        <dbReference type="SAM" id="Phobius"/>
    </source>
</evidence>
<evidence type="ECO:0000313" key="8">
    <source>
        <dbReference type="Proteomes" id="UP000746471"/>
    </source>
</evidence>
<evidence type="ECO:0000256" key="3">
    <source>
        <dbReference type="ARBA" id="ARBA00022989"/>
    </source>
</evidence>
<sequence>MNQDERNLDNENTLNEIPSAEAIENQAEPLILDEAEAMKQVKGTKPAYGHVKRFAYAITNPTKAFEDVDAAPRVLIPLIVLALLGSLITFLNLDFLMETQRAALITSYQAQGLPIPADGFESMLKAITTYTIGAAGITMAVSILIKGVVTHLLAGFFGSDGTAKKVISGIAYAYMIVIVGSLLGSLIAKVAGLSYLTFSPAMIMGADQIGTPLYTIMSAFDIFSIWYLGASAVAVRVIEKISMPKAIFCVALPYVLSIGVSVFTASM</sequence>
<feature type="transmembrane region" description="Helical" evidence="5">
    <location>
        <begin position="169"/>
        <end position="193"/>
    </location>
</feature>
<keyword evidence="2 5" id="KW-0812">Transmembrane</keyword>
<feature type="transmembrane region" description="Helical" evidence="5">
    <location>
        <begin position="213"/>
        <end position="235"/>
    </location>
</feature>
<dbReference type="Pfam" id="PF04893">
    <property type="entry name" value="Yip1"/>
    <property type="match status" value="1"/>
</dbReference>
<dbReference type="RefSeq" id="WP_213237168.1">
    <property type="nucleotide sequence ID" value="NZ_JAHBCL010000018.1"/>
</dbReference>
<protein>
    <submittedName>
        <fullName evidence="7">YIP1 family protein</fullName>
    </submittedName>
</protein>
<feature type="domain" description="Yip1" evidence="6">
    <location>
        <begin position="57"/>
        <end position="260"/>
    </location>
</feature>
<evidence type="ECO:0000256" key="1">
    <source>
        <dbReference type="ARBA" id="ARBA00004141"/>
    </source>
</evidence>
<dbReference type="EMBL" id="JAHBCL010000018">
    <property type="protein sequence ID" value="MBS7527310.1"/>
    <property type="molecule type" value="Genomic_DNA"/>
</dbReference>
<proteinExistence type="predicted"/>
<organism evidence="7 8">
    <name type="scientific">Fusibacter paucivorans</name>
    <dbReference type="NCBI Taxonomy" id="76009"/>
    <lineage>
        <taxon>Bacteria</taxon>
        <taxon>Bacillati</taxon>
        <taxon>Bacillota</taxon>
        <taxon>Clostridia</taxon>
        <taxon>Eubacteriales</taxon>
        <taxon>Eubacteriales Family XII. Incertae Sedis</taxon>
        <taxon>Fusibacter</taxon>
    </lineage>
</organism>
<feature type="transmembrane region" description="Helical" evidence="5">
    <location>
        <begin position="74"/>
        <end position="93"/>
    </location>
</feature>
<evidence type="ECO:0000256" key="4">
    <source>
        <dbReference type="ARBA" id="ARBA00023136"/>
    </source>
</evidence>
<evidence type="ECO:0000313" key="7">
    <source>
        <dbReference type="EMBL" id="MBS7527310.1"/>
    </source>
</evidence>
<feature type="transmembrane region" description="Helical" evidence="5">
    <location>
        <begin position="130"/>
        <end position="157"/>
    </location>
</feature>
<comment type="caution">
    <text evidence="7">The sequence shown here is derived from an EMBL/GenBank/DDBJ whole genome shotgun (WGS) entry which is preliminary data.</text>
</comment>
<feature type="transmembrane region" description="Helical" evidence="5">
    <location>
        <begin position="247"/>
        <end position="266"/>
    </location>
</feature>